<reference evidence="6" key="1">
    <citation type="journal article" date="2015" name="Nature">
        <title>Complex archaea that bridge the gap between prokaryotes and eukaryotes.</title>
        <authorList>
            <person name="Spang A."/>
            <person name="Saw J.H."/>
            <person name="Jorgensen S.L."/>
            <person name="Zaremba-Niedzwiedzka K."/>
            <person name="Martijn J."/>
            <person name="Lind A.E."/>
            <person name="van Eijk R."/>
            <person name="Schleper C."/>
            <person name="Guy L."/>
            <person name="Ettema T.J."/>
        </authorList>
    </citation>
    <scope>NUCLEOTIDE SEQUENCE</scope>
</reference>
<evidence type="ECO:0000259" key="5">
    <source>
        <dbReference type="Pfam" id="PF03725"/>
    </source>
</evidence>
<dbReference type="GO" id="GO:0035925">
    <property type="term" value="F:mRNA 3'-UTR AU-rich region binding"/>
    <property type="evidence" value="ECO:0007669"/>
    <property type="project" value="TreeGrafter"/>
</dbReference>
<dbReference type="Gene3D" id="3.30.230.70">
    <property type="entry name" value="GHMP Kinase, N-terminal domain"/>
    <property type="match status" value="1"/>
</dbReference>
<evidence type="ECO:0000256" key="3">
    <source>
        <dbReference type="ARBA" id="ARBA00022835"/>
    </source>
</evidence>
<dbReference type="Pfam" id="PF03725">
    <property type="entry name" value="RNase_PH_C"/>
    <property type="match status" value="1"/>
</dbReference>
<sequence>MMDVKRIISRIEKNYIKSNLKKEERIDGRGLWDYRDFTIEADIIASAEGSADVLLGETRIMTGLKYDIGVPFPDLPDAGVCTLMAELLPLASPLFERGPPSEESVELARVVDRGIRHADCVQTKKLCIKEKEAVYILFVDMYVLNHAGNLIDTGAISALTTLLSCHLPEGKMGENGLEWTGNYLTADDLINELPIAITYGKIDDMIFVDPNLPEELVSEGRISISVTENKITSIQKSGVATFSIDEIKMLGKKSLELGKKLRKELNLSQYKYSK</sequence>
<dbReference type="Pfam" id="PF01138">
    <property type="entry name" value="RNase_PH"/>
    <property type="match status" value="1"/>
</dbReference>
<dbReference type="SUPFAM" id="SSF54211">
    <property type="entry name" value="Ribosomal protein S5 domain 2-like"/>
    <property type="match status" value="1"/>
</dbReference>
<protein>
    <submittedName>
        <fullName evidence="6">Uncharacterized protein</fullName>
    </submittedName>
</protein>
<dbReference type="InterPro" id="IPR027408">
    <property type="entry name" value="PNPase/RNase_PH_dom_sf"/>
</dbReference>
<evidence type="ECO:0000259" key="4">
    <source>
        <dbReference type="Pfam" id="PF01138"/>
    </source>
</evidence>
<organism evidence="6">
    <name type="scientific">marine sediment metagenome</name>
    <dbReference type="NCBI Taxonomy" id="412755"/>
    <lineage>
        <taxon>unclassified sequences</taxon>
        <taxon>metagenomes</taxon>
        <taxon>ecological metagenomes</taxon>
    </lineage>
</organism>
<dbReference type="AlphaFoldDB" id="A0A0F9MLI0"/>
<dbReference type="PANTHER" id="PTHR11097:SF8">
    <property type="entry name" value="EXOSOME COMPLEX COMPONENT RRP42"/>
    <property type="match status" value="1"/>
</dbReference>
<keyword evidence="3" id="KW-0271">Exosome</keyword>
<dbReference type="PANTHER" id="PTHR11097">
    <property type="entry name" value="EXOSOME COMPLEX EXONUCLEASE RIBOSOMAL RNA PROCESSING PROTEIN"/>
    <property type="match status" value="1"/>
</dbReference>
<dbReference type="InterPro" id="IPR001247">
    <property type="entry name" value="ExoRNase_PH_dom1"/>
</dbReference>
<dbReference type="GO" id="GO:0000177">
    <property type="term" value="C:cytoplasmic exosome (RNase complex)"/>
    <property type="evidence" value="ECO:0007669"/>
    <property type="project" value="TreeGrafter"/>
</dbReference>
<name>A0A0F9MLI0_9ZZZZ</name>
<dbReference type="InterPro" id="IPR020568">
    <property type="entry name" value="Ribosomal_Su5_D2-typ_SF"/>
</dbReference>
<gene>
    <name evidence="6" type="ORF">LCGC14_1140380</name>
</gene>
<dbReference type="InterPro" id="IPR015847">
    <property type="entry name" value="ExoRNase_PH_dom2"/>
</dbReference>
<comment type="caution">
    <text evidence="6">The sequence shown here is derived from an EMBL/GenBank/DDBJ whole genome shotgun (WGS) entry which is preliminary data.</text>
</comment>
<comment type="subcellular location">
    <subcellularLocation>
        <location evidence="1">Cytoplasm</location>
    </subcellularLocation>
</comment>
<evidence type="ECO:0000256" key="2">
    <source>
        <dbReference type="ARBA" id="ARBA00022490"/>
    </source>
</evidence>
<feature type="domain" description="Exoribonuclease phosphorolytic" evidence="4">
    <location>
        <begin position="34"/>
        <end position="168"/>
    </location>
</feature>
<evidence type="ECO:0000256" key="1">
    <source>
        <dbReference type="ARBA" id="ARBA00004496"/>
    </source>
</evidence>
<dbReference type="GO" id="GO:0016075">
    <property type="term" value="P:rRNA catabolic process"/>
    <property type="evidence" value="ECO:0007669"/>
    <property type="project" value="TreeGrafter"/>
</dbReference>
<dbReference type="InterPro" id="IPR050590">
    <property type="entry name" value="Exosome_comp_Rrp42_subfam"/>
</dbReference>
<proteinExistence type="predicted"/>
<accession>A0A0F9MLI0</accession>
<evidence type="ECO:0000313" key="6">
    <source>
        <dbReference type="EMBL" id="KKN00177.1"/>
    </source>
</evidence>
<dbReference type="InterPro" id="IPR036345">
    <property type="entry name" value="ExoRNase_PH_dom2_sf"/>
</dbReference>
<dbReference type="EMBL" id="LAZR01005406">
    <property type="protein sequence ID" value="KKN00177.1"/>
    <property type="molecule type" value="Genomic_DNA"/>
</dbReference>
<feature type="domain" description="Exoribonuclease phosphorolytic" evidence="5">
    <location>
        <begin position="193"/>
        <end position="248"/>
    </location>
</feature>
<keyword evidence="2" id="KW-0963">Cytoplasm</keyword>
<dbReference type="SUPFAM" id="SSF55666">
    <property type="entry name" value="Ribonuclease PH domain 2-like"/>
    <property type="match status" value="1"/>
</dbReference>